<gene>
    <name evidence="7" type="primary">flgK</name>
    <name evidence="11" type="ORF">A6K76_14245</name>
</gene>
<evidence type="ECO:0000256" key="2">
    <source>
        <dbReference type="ARBA" id="ARBA00004613"/>
    </source>
</evidence>
<evidence type="ECO:0000256" key="7">
    <source>
        <dbReference type="RuleBase" id="RU362065"/>
    </source>
</evidence>
<proteinExistence type="inferred from homology"/>
<dbReference type="GO" id="GO:0009424">
    <property type="term" value="C:bacterial-type flagellum hook"/>
    <property type="evidence" value="ECO:0007669"/>
    <property type="project" value="UniProtKB-UniRule"/>
</dbReference>
<evidence type="ECO:0000313" key="11">
    <source>
        <dbReference type="EMBL" id="OCS86807.1"/>
    </source>
</evidence>
<feature type="domain" description="Flagellar basal-body/hook protein C-terminal" evidence="9">
    <location>
        <begin position="502"/>
        <end position="540"/>
    </location>
</feature>
<dbReference type="NCBIfam" id="TIGR02492">
    <property type="entry name" value="flgK_ends"/>
    <property type="match status" value="1"/>
</dbReference>
<sequence length="547" mass="60524">MRSTFMGLETSKRALFTQQSALYTTGHNVANASTEGYSRQRINMQTTLPYPGVGLNTPKMAGYIGTGVEAGSVQRTRDQFIDRQYRQEENKLGYWTNQVQNLNQMEDIMSEPSEYGLDQAFSDFWKSVQDVSTNPEDASARKVAVQKAQHIAESFQYINTQLELIQSNIGNELNVSTTQMNSIIQSIAEINKQIQASEPNGYVPNDLYDSRDVLMDQLNEFIPVSFDRVPSGGNASDVAEGSYTVYFTTSSGERIDLIDGRHYRQLATEGTEGLPINGDDLNNLFSNFSYTELADYATHYQAQKDQIPLLNEGTIEYDDLQAFKGSILSMIDSYGFENNNGDPAGYYPEMLAKLDTLANTFATTFNEVHRQGYGLKNETSITGLDMFETTDGAEFDASNMKVRDEMLTDTSLFAASSRAGEEGNGNWALALSNLQFVSLNGAAQVKADGKAVSMTSDLEGATYQSFYKSMIAELAIDANESETLRFNSETLKITIANSRASVSSVSLDEEMTNMITFQQAYNASARMLTVMDETLDKIINGMGRVGL</sequence>
<evidence type="ECO:0000259" key="9">
    <source>
        <dbReference type="Pfam" id="PF06429"/>
    </source>
</evidence>
<evidence type="ECO:0000313" key="12">
    <source>
        <dbReference type="Proteomes" id="UP000093482"/>
    </source>
</evidence>
<keyword evidence="5 7" id="KW-0964">Secreted</keyword>
<dbReference type="Pfam" id="PF22638">
    <property type="entry name" value="FlgK_D1"/>
    <property type="match status" value="1"/>
</dbReference>
<dbReference type="GO" id="GO:0044780">
    <property type="term" value="P:bacterial-type flagellum assembly"/>
    <property type="evidence" value="ECO:0007669"/>
    <property type="project" value="InterPro"/>
</dbReference>
<protein>
    <recommendedName>
        <fullName evidence="4 7">Flagellar hook-associated protein 1</fullName>
        <shortName evidence="7">HAP1</shortName>
    </recommendedName>
</protein>
<keyword evidence="12" id="KW-1185">Reference proteome</keyword>
<evidence type="ECO:0000256" key="1">
    <source>
        <dbReference type="ARBA" id="ARBA00004365"/>
    </source>
</evidence>
<dbReference type="OrthoDB" id="9802553at2"/>
<evidence type="ECO:0000256" key="5">
    <source>
        <dbReference type="ARBA" id="ARBA00022525"/>
    </source>
</evidence>
<dbReference type="EMBL" id="MATO01000060">
    <property type="protein sequence ID" value="OCS86807.1"/>
    <property type="molecule type" value="Genomic_DNA"/>
</dbReference>
<keyword evidence="11" id="KW-0969">Cilium</keyword>
<comment type="similarity">
    <text evidence="3 7">Belongs to the flagella basal body rod proteins family.</text>
</comment>
<evidence type="ECO:0000259" key="10">
    <source>
        <dbReference type="Pfam" id="PF22638"/>
    </source>
</evidence>
<dbReference type="AlphaFoldDB" id="A0A1C0YI15"/>
<comment type="caution">
    <text evidence="11">The sequence shown here is derived from an EMBL/GenBank/DDBJ whole genome shotgun (WGS) entry which is preliminary data.</text>
</comment>
<dbReference type="InterPro" id="IPR002371">
    <property type="entry name" value="FlgK"/>
</dbReference>
<dbReference type="RefSeq" id="WP_066465989.1">
    <property type="nucleotide sequence ID" value="NZ_MATO01000060.1"/>
</dbReference>
<evidence type="ECO:0000256" key="3">
    <source>
        <dbReference type="ARBA" id="ARBA00009677"/>
    </source>
</evidence>
<dbReference type="GO" id="GO:0005576">
    <property type="term" value="C:extracellular region"/>
    <property type="evidence" value="ECO:0007669"/>
    <property type="project" value="UniProtKB-SubCell"/>
</dbReference>
<dbReference type="Pfam" id="PF00460">
    <property type="entry name" value="Flg_bb_rod"/>
    <property type="match status" value="1"/>
</dbReference>
<evidence type="ECO:0000259" key="8">
    <source>
        <dbReference type="Pfam" id="PF00460"/>
    </source>
</evidence>
<dbReference type="PANTHER" id="PTHR30033:SF1">
    <property type="entry name" value="FLAGELLAR HOOK-ASSOCIATED PROTEIN 1"/>
    <property type="match status" value="1"/>
</dbReference>
<dbReference type="InterPro" id="IPR053927">
    <property type="entry name" value="FlgK_helical"/>
</dbReference>
<feature type="domain" description="Flagellar basal body rod protein N-terminal" evidence="8">
    <location>
        <begin position="8"/>
        <end position="37"/>
    </location>
</feature>
<dbReference type="InterPro" id="IPR001444">
    <property type="entry name" value="Flag_bb_rod_N"/>
</dbReference>
<dbReference type="PANTHER" id="PTHR30033">
    <property type="entry name" value="FLAGELLAR HOOK-ASSOCIATED PROTEIN 1"/>
    <property type="match status" value="1"/>
</dbReference>
<keyword evidence="6 7" id="KW-0975">Bacterial flagellum</keyword>
<keyword evidence="11" id="KW-0966">Cell projection</keyword>
<name>A0A1C0YI15_9BACL</name>
<comment type="subcellular location">
    <subcellularLocation>
        <location evidence="1 7">Bacterial flagellum</location>
    </subcellularLocation>
    <subcellularLocation>
        <location evidence="2 7">Secreted</location>
    </subcellularLocation>
</comment>
<dbReference type="Pfam" id="PF06429">
    <property type="entry name" value="Flg_bbr_C"/>
    <property type="match status" value="1"/>
</dbReference>
<dbReference type="Proteomes" id="UP000093482">
    <property type="component" value="Unassembled WGS sequence"/>
</dbReference>
<accession>A0A1C0YI15</accession>
<dbReference type="SUPFAM" id="SSF64518">
    <property type="entry name" value="Phase 1 flagellin"/>
    <property type="match status" value="1"/>
</dbReference>
<dbReference type="InterPro" id="IPR010930">
    <property type="entry name" value="Flg_bb/hook_C_dom"/>
</dbReference>
<keyword evidence="11" id="KW-0282">Flagellum</keyword>
<dbReference type="GO" id="GO:0005198">
    <property type="term" value="F:structural molecule activity"/>
    <property type="evidence" value="ECO:0007669"/>
    <property type="project" value="UniProtKB-UniRule"/>
</dbReference>
<organism evidence="11 12">
    <name type="scientific">Caryophanon latum</name>
    <dbReference type="NCBI Taxonomy" id="33977"/>
    <lineage>
        <taxon>Bacteria</taxon>
        <taxon>Bacillati</taxon>
        <taxon>Bacillota</taxon>
        <taxon>Bacilli</taxon>
        <taxon>Bacillales</taxon>
        <taxon>Caryophanaceae</taxon>
        <taxon>Caryophanon</taxon>
    </lineage>
</organism>
<evidence type="ECO:0000256" key="4">
    <source>
        <dbReference type="ARBA" id="ARBA00016244"/>
    </source>
</evidence>
<reference evidence="11 12" key="1">
    <citation type="submission" date="2016-07" db="EMBL/GenBank/DDBJ databases">
        <title>Caryophanon latum genome sequencing.</title>
        <authorList>
            <person name="Verma A."/>
            <person name="Pal Y."/>
            <person name="Krishnamurthi S."/>
        </authorList>
    </citation>
    <scope>NUCLEOTIDE SEQUENCE [LARGE SCALE GENOMIC DNA]</scope>
    <source>
        <strain evidence="11 12">DSM 14151</strain>
    </source>
</reference>
<feature type="domain" description="Flagellar hook-associated protein FlgK helical" evidence="10">
    <location>
        <begin position="102"/>
        <end position="387"/>
    </location>
</feature>
<evidence type="ECO:0000256" key="6">
    <source>
        <dbReference type="ARBA" id="ARBA00023143"/>
    </source>
</evidence>
<dbReference type="PRINTS" id="PR01005">
    <property type="entry name" value="FLGHOOKAP1"/>
</dbReference>